<dbReference type="AlphaFoldDB" id="A0A6N7KU56"/>
<keyword evidence="3" id="KW-1185">Reference proteome</keyword>
<accession>A0A6N7KU56</accession>
<evidence type="ECO:0000256" key="1">
    <source>
        <dbReference type="SAM" id="Phobius"/>
    </source>
</evidence>
<proteinExistence type="predicted"/>
<dbReference type="Proteomes" id="UP000450000">
    <property type="component" value="Unassembled WGS sequence"/>
</dbReference>
<keyword evidence="1" id="KW-0472">Membrane</keyword>
<feature type="transmembrane region" description="Helical" evidence="1">
    <location>
        <begin position="56"/>
        <end position="74"/>
    </location>
</feature>
<evidence type="ECO:0000313" key="3">
    <source>
        <dbReference type="Proteomes" id="UP000450000"/>
    </source>
</evidence>
<keyword evidence="1" id="KW-1133">Transmembrane helix</keyword>
<dbReference type="RefSeq" id="WP_153461901.1">
    <property type="nucleotide sequence ID" value="NZ_WBOF01000001.1"/>
</dbReference>
<dbReference type="OrthoDB" id="4276828at2"/>
<sequence>MTHDEMSRRENRQLAAASATVGPWRTAAGVGAVVGATALGINAISGNWSLSMLAGPAGWGLFFFFLVGTVGGQLRRDTGDRRLRRWADEHPWKAALPAAGGLLVLNMLAQMVLGDAGLFGAFFESLIPAGVLLAIAGVVGSVKQARGKG</sequence>
<feature type="transmembrane region" description="Helical" evidence="1">
    <location>
        <begin position="21"/>
        <end position="44"/>
    </location>
</feature>
<reference evidence="2 3" key="1">
    <citation type="submission" date="2019-09" db="EMBL/GenBank/DDBJ databases">
        <title>Genome Sequences of Streptomyces kaniharaensis ATCC 21070.</title>
        <authorList>
            <person name="Zhu W."/>
            <person name="De Crecy-Lagard V."/>
            <person name="Richards N.G."/>
        </authorList>
    </citation>
    <scope>NUCLEOTIDE SEQUENCE [LARGE SCALE GENOMIC DNA]</scope>
    <source>
        <strain evidence="2 3">SF-557</strain>
    </source>
</reference>
<keyword evidence="1" id="KW-0812">Transmembrane</keyword>
<organism evidence="2 3">
    <name type="scientific">Streptomyces kaniharaensis</name>
    <dbReference type="NCBI Taxonomy" id="212423"/>
    <lineage>
        <taxon>Bacteria</taxon>
        <taxon>Bacillati</taxon>
        <taxon>Actinomycetota</taxon>
        <taxon>Actinomycetes</taxon>
        <taxon>Kitasatosporales</taxon>
        <taxon>Streptomycetaceae</taxon>
        <taxon>Streptomyces</taxon>
    </lineage>
</organism>
<feature type="transmembrane region" description="Helical" evidence="1">
    <location>
        <begin position="94"/>
        <end position="113"/>
    </location>
</feature>
<evidence type="ECO:0000313" key="2">
    <source>
        <dbReference type="EMBL" id="MQS13554.1"/>
    </source>
</evidence>
<name>A0A6N7KU56_9ACTN</name>
<protein>
    <submittedName>
        <fullName evidence="2">Uncharacterized protein</fullName>
    </submittedName>
</protein>
<feature type="transmembrane region" description="Helical" evidence="1">
    <location>
        <begin position="119"/>
        <end position="142"/>
    </location>
</feature>
<gene>
    <name evidence="2" type="ORF">F7Q99_15075</name>
</gene>
<comment type="caution">
    <text evidence="2">The sequence shown here is derived from an EMBL/GenBank/DDBJ whole genome shotgun (WGS) entry which is preliminary data.</text>
</comment>
<dbReference type="EMBL" id="WBOF01000001">
    <property type="protein sequence ID" value="MQS13554.1"/>
    <property type="molecule type" value="Genomic_DNA"/>
</dbReference>